<dbReference type="Pfam" id="PF13511">
    <property type="entry name" value="DUF4124"/>
    <property type="match status" value="1"/>
</dbReference>
<evidence type="ECO:0000313" key="3">
    <source>
        <dbReference type="EMBL" id="MCO1334065.1"/>
    </source>
</evidence>
<dbReference type="InterPro" id="IPR025392">
    <property type="entry name" value="DUF4124"/>
</dbReference>
<feature type="chain" id="PRO_5040851540" evidence="1">
    <location>
        <begin position="35"/>
        <end position="136"/>
    </location>
</feature>
<reference evidence="3" key="1">
    <citation type="journal article" date="2022" name="Arch. Microbiol.">
        <title>Microbulbifer okhotskensis sp. nov., isolated from a deep bottom sediment of the Okhotsk Sea.</title>
        <authorList>
            <person name="Romanenko L."/>
            <person name="Kurilenko V."/>
            <person name="Otstavnykh N."/>
            <person name="Velansky P."/>
            <person name="Isaeva M."/>
            <person name="Mikhailov V."/>
        </authorList>
    </citation>
    <scope>NUCLEOTIDE SEQUENCE</scope>
    <source>
        <strain evidence="3">OS29</strain>
    </source>
</reference>
<organism evidence="3 4">
    <name type="scientific">Microbulbifer okhotskensis</name>
    <dbReference type="NCBI Taxonomy" id="2926617"/>
    <lineage>
        <taxon>Bacteria</taxon>
        <taxon>Pseudomonadati</taxon>
        <taxon>Pseudomonadota</taxon>
        <taxon>Gammaproteobacteria</taxon>
        <taxon>Cellvibrionales</taxon>
        <taxon>Microbulbiferaceae</taxon>
        <taxon>Microbulbifer</taxon>
    </lineage>
</organism>
<dbReference type="EMBL" id="JALBWM010000020">
    <property type="protein sequence ID" value="MCO1334065.1"/>
    <property type="molecule type" value="Genomic_DNA"/>
</dbReference>
<evidence type="ECO:0000256" key="1">
    <source>
        <dbReference type="SAM" id="SignalP"/>
    </source>
</evidence>
<dbReference type="Proteomes" id="UP001139028">
    <property type="component" value="Unassembled WGS sequence"/>
</dbReference>
<feature type="signal peptide" evidence="1">
    <location>
        <begin position="1"/>
        <end position="34"/>
    </location>
</feature>
<dbReference type="RefSeq" id="WP_252465548.1">
    <property type="nucleotide sequence ID" value="NZ_JALBWM010000020.1"/>
</dbReference>
<evidence type="ECO:0000259" key="2">
    <source>
        <dbReference type="Pfam" id="PF13511"/>
    </source>
</evidence>
<dbReference type="AlphaFoldDB" id="A0A9X2J5Y2"/>
<evidence type="ECO:0000313" key="4">
    <source>
        <dbReference type="Proteomes" id="UP001139028"/>
    </source>
</evidence>
<protein>
    <submittedName>
        <fullName evidence="3">DUF4124 domain-containing protein</fullName>
    </submittedName>
</protein>
<comment type="caution">
    <text evidence="3">The sequence shown here is derived from an EMBL/GenBank/DDBJ whole genome shotgun (WGS) entry which is preliminary data.</text>
</comment>
<keyword evidence="1" id="KW-0732">Signal</keyword>
<sequence>MSIVRSNGQNKKLMQKIKLILLTLIATLSSPASSQIYKYKNKDGNWIFSDKRPNQNTVTQEIKEKHITKKAVKPKVFTSKRRGSFSIVANNPYSAPIQVKVKLSESNTVLYGIIPPKSKADIFETNTPNLKARLPT</sequence>
<name>A0A9X2J5Y2_9GAMM</name>
<feature type="domain" description="DUF4124" evidence="2">
    <location>
        <begin position="28"/>
        <end position="63"/>
    </location>
</feature>
<accession>A0A9X2J5Y2</accession>
<proteinExistence type="predicted"/>
<gene>
    <name evidence="3" type="ORF">MO867_06885</name>
</gene>
<keyword evidence="4" id="KW-1185">Reference proteome</keyword>